<feature type="compositionally biased region" description="Polar residues" evidence="6">
    <location>
        <begin position="556"/>
        <end position="581"/>
    </location>
</feature>
<feature type="compositionally biased region" description="Low complexity" evidence="6">
    <location>
        <begin position="1430"/>
        <end position="1442"/>
    </location>
</feature>
<dbReference type="SMART" id="SM00249">
    <property type="entry name" value="PHD"/>
    <property type="match status" value="1"/>
</dbReference>
<evidence type="ECO:0000256" key="5">
    <source>
        <dbReference type="SAM" id="Coils"/>
    </source>
</evidence>
<feature type="compositionally biased region" description="Polar residues" evidence="6">
    <location>
        <begin position="504"/>
        <end position="545"/>
    </location>
</feature>
<keyword evidence="2 4" id="KW-0863">Zinc-finger</keyword>
<sequence>MSQTSMPSPNCTVRIQCLLQSSSSEPTSLIVTPDNSYSVMVTTVNAMASNSFSFEPSKTVIPQKACNICRRLLYSFEEILVCRTCHGSYHWRCVKPETISHYGEHENYICEKCNDGTTSNSPQRVPNGGIKIKSTDSIIRDYRDFVSVPSKANSAETNVLSAIRYFEEKQQQSQTKKTTKISELDAYLPVQTNEREYHLRYDQYNDGSTTAPQQTQQQQQNEIEGDNDNDKAVMFQANYQYTPLKDFALQQSSQATNDRNNANAYRNSPSDNDVHQTTSRYGGGLRYTNHGFDPTVARLVEAPLQDSAYFTSPTVNNLALHNHQNHFISTTNLNINENNCHRQQNQQPQSSSISLAPYVSQARDDINDDSSVCKPTFRQQEQKMQCSDRHSIAGSDSGIVMVNSNTPQQEQSDENVFVERKLNNLVQQLGKQLENDAQKVNEKLESKLKKLEEMINQQTYVIRQQDEVIERLKSKILKIEIERDNFRDRLFVHEKREQDEKKTVSANETDTNYNPKKNSEQRNQTNRKYSDTSTTTDNNKLSTKKNPAPRLEQQRLAGTSELQSTATKLVKNTSAIRQRQGSDASSVPSSSIIERPAASSRLDNIIRQTSGKDIAQQPSSNYSLAQVRRQDHTRTTQPISVEQQVVTSIHHVDTKGDNGKNPVKIQSKQKRLPSPSPSSSRSSSKSSVSSSNSKAQPVTKPKITTTNSTAKQNDIANPHRSLESLQSTPYRNNQPLRPTNKSGSLDFGAIPVQYDDPGSIYITPVEGTLPAAQSAGLVKGWLRKKNIDSILKRTERYYCVLTNSALFMYRNEHDTTPQKAINLRGSKVLLYDDPKHGSALELTWSNRLNDTKHYHLYVPSIEEAEEWVTIMQTVIKDIERRCCTQRKHHIRPSKNESIEKAPLVNENKNLQLKCNISQQSTRIEEISNLHIVHLKQSPLYRESRFCQTPFESYEDSCINCTVQYGPNSSEDIHEYYHHLNQQLKNDNNKSMPIEQLEVSVSSSLQQEKSIDQAVNSFINNIIGDGIDRLFDIITMASTYRSQQNDFRIDSKTKESLDIIEQNHYSELIVEKQNLKIASTMNHPSSAELSLDDFSPNPNPDVYRNEEKEGFNKLFQFVFFHTAWDKTVSETHRNQQKELDRKASLENQEPYNWDDQEYSCSSAFDLYEKDHLVEKSVHDQSKHMLDNAQDKSISDEDDDTNLSYSVASVLPSHRTMKPQSHTNHLQNSSLNIINSKKFFSPSDQENIDQNITSYNNLLLKKNSNDSSELVLNKTQKIDSSNLIKTNNNNIATSSFHKDLQISSHSEQESSSKIYQLHRLMQQSYDQSSTTSVNDLFNQISYAKKQNSIDSDSINTDCPIPISLHTSVLSETAADKNDQHEKQLQRVEIKTNVNHTFRFTYDDIMNTWRRLLERLLGSVLSPSINNTGNKKSSSSSSTSSDSYSWSTPIPTEAHHVTQSNHMSPWWERRDVYSRTPAPFRFANERLSTSYPIEKNASNKQMCISIENRPCCSKYDSYQNRYHCYCSSSVTINNCSSSF</sequence>
<evidence type="ECO:0000256" key="6">
    <source>
        <dbReference type="SAM" id="MobiDB-lite"/>
    </source>
</evidence>
<feature type="compositionally biased region" description="Low complexity" evidence="6">
    <location>
        <begin position="582"/>
        <end position="591"/>
    </location>
</feature>
<dbReference type="Gene3D" id="3.30.40.10">
    <property type="entry name" value="Zinc/RING finger domain, C3HC4 (zinc finger)"/>
    <property type="match status" value="1"/>
</dbReference>
<reference evidence="9" key="1">
    <citation type="submission" date="2021-02" db="EMBL/GenBank/DDBJ databases">
        <authorList>
            <person name="Nowell W R."/>
        </authorList>
    </citation>
    <scope>NUCLEOTIDE SEQUENCE</scope>
</reference>
<keyword evidence="3" id="KW-0862">Zinc</keyword>
<dbReference type="CDD" id="cd00821">
    <property type="entry name" value="PH"/>
    <property type="match status" value="1"/>
</dbReference>
<protein>
    <submittedName>
        <fullName evidence="9">Uncharacterized protein</fullName>
    </submittedName>
</protein>
<feature type="compositionally biased region" description="Polar residues" evidence="6">
    <location>
        <begin position="259"/>
        <end position="280"/>
    </location>
</feature>
<dbReference type="SMART" id="SM00233">
    <property type="entry name" value="PH"/>
    <property type="match status" value="1"/>
</dbReference>
<dbReference type="EMBL" id="CAJOBG010000070">
    <property type="protein sequence ID" value="CAF3750865.1"/>
    <property type="molecule type" value="Genomic_DNA"/>
</dbReference>
<dbReference type="InterPro" id="IPR019786">
    <property type="entry name" value="Zinc_finger_PHD-type_CS"/>
</dbReference>
<dbReference type="InterPro" id="IPR011993">
    <property type="entry name" value="PH-like_dom_sf"/>
</dbReference>
<evidence type="ECO:0000259" key="8">
    <source>
        <dbReference type="PROSITE" id="PS50016"/>
    </source>
</evidence>
<keyword evidence="1" id="KW-0479">Metal-binding</keyword>
<feature type="domain" description="PH" evidence="7">
    <location>
        <begin position="775"/>
        <end position="876"/>
    </location>
</feature>
<keyword evidence="5" id="KW-0175">Coiled coil</keyword>
<name>A0A818YJP0_9BILA</name>
<dbReference type="Gene3D" id="2.30.29.30">
    <property type="entry name" value="Pleckstrin-homology domain (PH domain)/Phosphotyrosine-binding domain (PTB)"/>
    <property type="match status" value="1"/>
</dbReference>
<evidence type="ECO:0000256" key="3">
    <source>
        <dbReference type="ARBA" id="ARBA00022833"/>
    </source>
</evidence>
<dbReference type="Proteomes" id="UP000663866">
    <property type="component" value="Unassembled WGS sequence"/>
</dbReference>
<dbReference type="SUPFAM" id="SSF50729">
    <property type="entry name" value="PH domain-like"/>
    <property type="match status" value="1"/>
</dbReference>
<dbReference type="PROSITE" id="PS50016">
    <property type="entry name" value="ZF_PHD_2"/>
    <property type="match status" value="1"/>
</dbReference>
<dbReference type="PROSITE" id="PS50003">
    <property type="entry name" value="PH_DOMAIN"/>
    <property type="match status" value="1"/>
</dbReference>
<dbReference type="CDD" id="cd15489">
    <property type="entry name" value="PHD_SF"/>
    <property type="match status" value="1"/>
</dbReference>
<keyword evidence="10" id="KW-1185">Reference proteome</keyword>
<evidence type="ECO:0000256" key="2">
    <source>
        <dbReference type="ARBA" id="ARBA00022771"/>
    </source>
</evidence>
<comment type="caution">
    <text evidence="9">The sequence shown here is derived from an EMBL/GenBank/DDBJ whole genome shotgun (WGS) entry which is preliminary data.</text>
</comment>
<feature type="domain" description="PHD-type" evidence="8">
    <location>
        <begin position="63"/>
        <end position="116"/>
    </location>
</feature>
<feature type="compositionally biased region" description="Polar residues" evidence="6">
    <location>
        <begin position="723"/>
        <end position="743"/>
    </location>
</feature>
<evidence type="ECO:0000256" key="4">
    <source>
        <dbReference type="PROSITE-ProRule" id="PRU00146"/>
    </source>
</evidence>
<dbReference type="InterPro" id="IPR019787">
    <property type="entry name" value="Znf_PHD-finger"/>
</dbReference>
<evidence type="ECO:0000259" key="7">
    <source>
        <dbReference type="PROSITE" id="PS50003"/>
    </source>
</evidence>
<dbReference type="InterPro" id="IPR011011">
    <property type="entry name" value="Znf_FYVE_PHD"/>
</dbReference>
<evidence type="ECO:0000313" key="9">
    <source>
        <dbReference type="EMBL" id="CAF3750865.1"/>
    </source>
</evidence>
<dbReference type="InterPro" id="IPR001849">
    <property type="entry name" value="PH_domain"/>
</dbReference>
<evidence type="ECO:0000313" key="10">
    <source>
        <dbReference type="Proteomes" id="UP000663866"/>
    </source>
</evidence>
<feature type="region of interest" description="Disordered" evidence="6">
    <location>
        <begin position="259"/>
        <end position="282"/>
    </location>
</feature>
<feature type="region of interest" description="Disordered" evidence="6">
    <location>
        <begin position="1421"/>
        <end position="1442"/>
    </location>
</feature>
<organism evidence="9 10">
    <name type="scientific">Rotaria magnacalcarata</name>
    <dbReference type="NCBI Taxonomy" id="392030"/>
    <lineage>
        <taxon>Eukaryota</taxon>
        <taxon>Metazoa</taxon>
        <taxon>Spiralia</taxon>
        <taxon>Gnathifera</taxon>
        <taxon>Rotifera</taxon>
        <taxon>Eurotatoria</taxon>
        <taxon>Bdelloidea</taxon>
        <taxon>Philodinida</taxon>
        <taxon>Philodinidae</taxon>
        <taxon>Rotaria</taxon>
    </lineage>
</organism>
<dbReference type="GO" id="GO:0008270">
    <property type="term" value="F:zinc ion binding"/>
    <property type="evidence" value="ECO:0007669"/>
    <property type="project" value="UniProtKB-KW"/>
</dbReference>
<gene>
    <name evidence="9" type="ORF">OVN521_LOCUS1123</name>
</gene>
<dbReference type="Pfam" id="PF00628">
    <property type="entry name" value="PHD"/>
    <property type="match status" value="1"/>
</dbReference>
<dbReference type="PROSITE" id="PS01359">
    <property type="entry name" value="ZF_PHD_1"/>
    <property type="match status" value="1"/>
</dbReference>
<dbReference type="InterPro" id="IPR013083">
    <property type="entry name" value="Znf_RING/FYVE/PHD"/>
</dbReference>
<accession>A0A818YJP0</accession>
<dbReference type="InterPro" id="IPR001965">
    <property type="entry name" value="Znf_PHD"/>
</dbReference>
<dbReference type="Pfam" id="PF00169">
    <property type="entry name" value="PH"/>
    <property type="match status" value="1"/>
</dbReference>
<feature type="coiled-coil region" evidence="5">
    <location>
        <begin position="430"/>
        <end position="489"/>
    </location>
</feature>
<feature type="region of interest" description="Disordered" evidence="6">
    <location>
        <begin position="496"/>
        <end position="598"/>
    </location>
</feature>
<feature type="compositionally biased region" description="Low complexity" evidence="6">
    <location>
        <begin position="677"/>
        <end position="693"/>
    </location>
</feature>
<feature type="region of interest" description="Disordered" evidence="6">
    <location>
        <begin position="650"/>
        <end position="748"/>
    </location>
</feature>
<feature type="compositionally biased region" description="Polar residues" evidence="6">
    <location>
        <begin position="702"/>
        <end position="715"/>
    </location>
</feature>
<dbReference type="SUPFAM" id="SSF57903">
    <property type="entry name" value="FYVE/PHD zinc finger"/>
    <property type="match status" value="1"/>
</dbReference>
<feature type="region of interest" description="Disordered" evidence="6">
    <location>
        <begin position="204"/>
        <end position="227"/>
    </location>
</feature>
<evidence type="ECO:0000256" key="1">
    <source>
        <dbReference type="ARBA" id="ARBA00022723"/>
    </source>
</evidence>
<proteinExistence type="predicted"/>